<organism evidence="2 3">
    <name type="scientific">Pyrococcus yayanosii (strain CH1 / JCM 16557)</name>
    <dbReference type="NCBI Taxonomy" id="529709"/>
    <lineage>
        <taxon>Archaea</taxon>
        <taxon>Methanobacteriati</taxon>
        <taxon>Methanobacteriota</taxon>
        <taxon>Thermococci</taxon>
        <taxon>Thermococcales</taxon>
        <taxon>Thermococcaceae</taxon>
        <taxon>Pyrococcus</taxon>
    </lineage>
</organism>
<protein>
    <submittedName>
        <fullName evidence="2">Uncharacterized protein</fullName>
    </submittedName>
</protein>
<dbReference type="Proteomes" id="UP000008386">
    <property type="component" value="Chromosome"/>
</dbReference>
<evidence type="ECO:0000313" key="3">
    <source>
        <dbReference type="Proteomes" id="UP000008386"/>
    </source>
</evidence>
<keyword evidence="1" id="KW-0472">Membrane</keyword>
<name>F8AHZ3_PYRYC</name>
<dbReference type="eggNOG" id="arCOG07126">
    <property type="taxonomic scope" value="Archaea"/>
</dbReference>
<dbReference type="STRING" id="529709.PYCH_17930"/>
<feature type="transmembrane region" description="Helical" evidence="1">
    <location>
        <begin position="95"/>
        <end position="115"/>
    </location>
</feature>
<reference evidence="2 3" key="1">
    <citation type="journal article" date="2011" name="J. Bacteriol.">
        <title>Complete genome sequence of the obligate piezophilic hyperthermophilic archaeon Pyrococcus yayanosii CH1.</title>
        <authorList>
            <person name="Jun X."/>
            <person name="Lupeng L."/>
            <person name="Minjuan X."/>
            <person name="Oger P."/>
            <person name="Fengping W."/>
            <person name="Jebbar M."/>
            <person name="Xiang X."/>
        </authorList>
    </citation>
    <scope>NUCLEOTIDE SEQUENCE [LARGE SCALE GENOMIC DNA]</scope>
    <source>
        <strain evidence="3">CH1 / JCM 16557</strain>
    </source>
</reference>
<dbReference type="AlphaFoldDB" id="F8AHZ3"/>
<accession>F8AHZ3</accession>
<dbReference type="RefSeq" id="WP_013906506.1">
    <property type="nucleotide sequence ID" value="NC_015680.1"/>
</dbReference>
<feature type="transmembrane region" description="Helical" evidence="1">
    <location>
        <begin position="146"/>
        <end position="166"/>
    </location>
</feature>
<feature type="transmembrane region" description="Helical" evidence="1">
    <location>
        <begin position="50"/>
        <end position="75"/>
    </location>
</feature>
<keyword evidence="1" id="KW-1133">Transmembrane helix</keyword>
<dbReference type="GeneID" id="10838355"/>
<evidence type="ECO:0000256" key="1">
    <source>
        <dbReference type="SAM" id="Phobius"/>
    </source>
</evidence>
<dbReference type="HOGENOM" id="CLU_1493051_0_0_2"/>
<dbReference type="EMBL" id="CP002779">
    <property type="protein sequence ID" value="AEH25450.1"/>
    <property type="molecule type" value="Genomic_DNA"/>
</dbReference>
<dbReference type="KEGG" id="pya:PYCH_17930"/>
<feature type="transmembrane region" description="Helical" evidence="1">
    <location>
        <begin position="122"/>
        <end position="140"/>
    </location>
</feature>
<proteinExistence type="predicted"/>
<evidence type="ECO:0000313" key="2">
    <source>
        <dbReference type="EMBL" id="AEH25450.1"/>
    </source>
</evidence>
<keyword evidence="1" id="KW-0812">Transmembrane</keyword>
<sequence>MIGIIASLIVGYELSNPAFLLSLLPFLVSRRSRDVGIITFLLYSLYTGKSVYVSTLYSYTTTVTSLTFALSLVLLLEDILRDGYLRRDELLPMPLILGGIIIPELLIAGGFLYLFRILDQRPYLVPLALIPVFLTFRSTFDVPGGATFQVGAIIALSFLSLILIFLRPLRSPDVWGNVKKFEEEGR</sequence>
<feature type="transmembrane region" description="Helical" evidence="1">
    <location>
        <begin position="6"/>
        <end position="29"/>
    </location>
</feature>
<gene>
    <name evidence="2" type="ordered locus">PYCH_17930</name>
</gene>
<keyword evidence="3" id="KW-1185">Reference proteome</keyword>